<gene>
    <name evidence="1" type="ORF">BOTCAL_0203g00180</name>
</gene>
<comment type="caution">
    <text evidence="1">The sequence shown here is derived from an EMBL/GenBank/DDBJ whole genome shotgun (WGS) entry which is preliminary data.</text>
</comment>
<dbReference type="Proteomes" id="UP000297299">
    <property type="component" value="Unassembled WGS sequence"/>
</dbReference>
<protein>
    <recommendedName>
        <fullName evidence="3">Heterokaryon incompatibility domain-containing protein</fullName>
    </recommendedName>
</protein>
<proteinExistence type="predicted"/>
<dbReference type="STRING" id="38488.A0A4Y8D1D1"/>
<dbReference type="OrthoDB" id="2157530at2759"/>
<dbReference type="InterPro" id="IPR052895">
    <property type="entry name" value="HetReg/Transcr_Mod"/>
</dbReference>
<evidence type="ECO:0000313" key="2">
    <source>
        <dbReference type="Proteomes" id="UP000297299"/>
    </source>
</evidence>
<evidence type="ECO:0000313" key="1">
    <source>
        <dbReference type="EMBL" id="TEY58690.1"/>
    </source>
</evidence>
<evidence type="ECO:0008006" key="3">
    <source>
        <dbReference type="Google" id="ProtNLM"/>
    </source>
</evidence>
<dbReference type="AlphaFoldDB" id="A0A4Y8D1D1"/>
<dbReference type="PANTHER" id="PTHR24148:SF79">
    <property type="entry name" value="HETEROKARYON INCOMPATIBILITY DOMAIN-CONTAINING PROTEIN"/>
    <property type="match status" value="1"/>
</dbReference>
<sequence length="120" mass="13427">MEEQHVQIPVKGSSDVSLGNGGTIGVLPKDSMANPTLKFHHEPLLSPKTLMRLLELENIDGEDTTTELRCSISTWHVDHIPSYHAISYVWGSTECITTLNVDDRRLNITRNGDYALRQAK</sequence>
<organism evidence="1 2">
    <name type="scientific">Botryotinia calthae</name>
    <dbReference type="NCBI Taxonomy" id="38488"/>
    <lineage>
        <taxon>Eukaryota</taxon>
        <taxon>Fungi</taxon>
        <taxon>Dikarya</taxon>
        <taxon>Ascomycota</taxon>
        <taxon>Pezizomycotina</taxon>
        <taxon>Leotiomycetes</taxon>
        <taxon>Helotiales</taxon>
        <taxon>Sclerotiniaceae</taxon>
        <taxon>Botryotinia</taxon>
    </lineage>
</organism>
<keyword evidence="2" id="KW-1185">Reference proteome</keyword>
<accession>A0A4Y8D1D1</accession>
<reference evidence="1 2" key="1">
    <citation type="submission" date="2017-11" db="EMBL/GenBank/DDBJ databases">
        <title>Comparative genomics of Botrytis spp.</title>
        <authorList>
            <person name="Valero-Jimenez C.A."/>
            <person name="Tapia P."/>
            <person name="Veloso J."/>
            <person name="Silva-Moreno E."/>
            <person name="Staats M."/>
            <person name="Valdes J.H."/>
            <person name="Van Kan J.A.L."/>
        </authorList>
    </citation>
    <scope>NUCLEOTIDE SEQUENCE [LARGE SCALE GENOMIC DNA]</scope>
    <source>
        <strain evidence="1 2">MUCL2830</strain>
    </source>
</reference>
<name>A0A4Y8D1D1_9HELO</name>
<dbReference type="PANTHER" id="PTHR24148">
    <property type="entry name" value="ANKYRIN REPEAT DOMAIN-CONTAINING PROTEIN 39 HOMOLOG-RELATED"/>
    <property type="match status" value="1"/>
</dbReference>
<dbReference type="EMBL" id="PHWZ01000203">
    <property type="protein sequence ID" value="TEY58690.1"/>
    <property type="molecule type" value="Genomic_DNA"/>
</dbReference>